<proteinExistence type="predicted"/>
<evidence type="ECO:0000256" key="1">
    <source>
        <dbReference type="SAM" id="MobiDB-lite"/>
    </source>
</evidence>
<organism evidence="2">
    <name type="scientific">CrAss-like virus sp. ctXt06</name>
    <dbReference type="NCBI Taxonomy" id="2825837"/>
    <lineage>
        <taxon>Viruses</taxon>
        <taxon>Duplodnaviria</taxon>
        <taxon>Heunggongvirae</taxon>
        <taxon>Uroviricota</taxon>
        <taxon>Caudoviricetes</taxon>
        <taxon>Crassvirales</taxon>
    </lineage>
</organism>
<sequence>MASHVVTSQQERTSTRQELKRSCQQEQKRL</sequence>
<feature type="region of interest" description="Disordered" evidence="1">
    <location>
        <begin position="1"/>
        <end position="30"/>
    </location>
</feature>
<evidence type="ECO:0000313" key="2">
    <source>
        <dbReference type="EMBL" id="DAG02399.1"/>
    </source>
</evidence>
<protein>
    <submittedName>
        <fullName evidence="2">Uncharacterized protein</fullName>
    </submittedName>
</protein>
<name>A0A8S5V710_9CAUD</name>
<dbReference type="EMBL" id="BK016209">
    <property type="protein sequence ID" value="DAG02399.1"/>
    <property type="molecule type" value="Genomic_DNA"/>
</dbReference>
<feature type="compositionally biased region" description="Basic and acidic residues" evidence="1">
    <location>
        <begin position="13"/>
        <end position="30"/>
    </location>
</feature>
<accession>A0A8S5V710</accession>
<reference evidence="2" key="1">
    <citation type="journal article" date="2021" name="Proc. Natl. Acad. Sci. U.S.A.">
        <title>A Catalog of Tens of Thousands of Viruses from Human Metagenomes Reveals Hidden Associations with Chronic Diseases.</title>
        <authorList>
            <person name="Tisza M.J."/>
            <person name="Buck C.B."/>
        </authorList>
    </citation>
    <scope>NUCLEOTIDE SEQUENCE</scope>
    <source>
        <strain evidence="2">CtXt06</strain>
    </source>
</reference>
<feature type="compositionally biased region" description="Polar residues" evidence="1">
    <location>
        <begin position="1"/>
        <end position="12"/>
    </location>
</feature>